<protein>
    <submittedName>
        <fullName evidence="1">Uncharacterized protein</fullName>
    </submittedName>
</protein>
<evidence type="ECO:0000313" key="1">
    <source>
        <dbReference type="EMBL" id="MFD2157879.1"/>
    </source>
</evidence>
<sequence>MNDMVKRMTGLFLLSVMAVAIAMELPVLKFCLCQDKVVLASCDCEEEAAVVSEATCGSCCGAELVRGEQVCETRGLSQDCIVTLDFDLGEYTPFSVIDQVVTVEHSLSPPQWREHGEAMVLPTVLKQENPARGSPPDVGGGSLPVYKRVEVFLI</sequence>
<keyword evidence="2" id="KW-1185">Reference proteome</keyword>
<accession>A0ABW4Z7E6</accession>
<evidence type="ECO:0000313" key="2">
    <source>
        <dbReference type="Proteomes" id="UP001597389"/>
    </source>
</evidence>
<name>A0ABW4Z7E6_9BACT</name>
<organism evidence="1 2">
    <name type="scientific">Rubritalea tangerina</name>
    <dbReference type="NCBI Taxonomy" id="430798"/>
    <lineage>
        <taxon>Bacteria</taxon>
        <taxon>Pseudomonadati</taxon>
        <taxon>Verrucomicrobiota</taxon>
        <taxon>Verrucomicrobiia</taxon>
        <taxon>Verrucomicrobiales</taxon>
        <taxon>Rubritaleaceae</taxon>
        <taxon>Rubritalea</taxon>
    </lineage>
</organism>
<proteinExistence type="predicted"/>
<reference evidence="2" key="1">
    <citation type="journal article" date="2019" name="Int. J. Syst. Evol. Microbiol.">
        <title>The Global Catalogue of Microorganisms (GCM) 10K type strain sequencing project: providing services to taxonomists for standard genome sequencing and annotation.</title>
        <authorList>
            <consortium name="The Broad Institute Genomics Platform"/>
            <consortium name="The Broad Institute Genome Sequencing Center for Infectious Disease"/>
            <person name="Wu L."/>
            <person name="Ma J."/>
        </authorList>
    </citation>
    <scope>NUCLEOTIDE SEQUENCE [LARGE SCALE GENOMIC DNA]</scope>
    <source>
        <strain evidence="2">CCUG 57942</strain>
    </source>
</reference>
<dbReference type="EMBL" id="JBHUJB010000014">
    <property type="protein sequence ID" value="MFD2157879.1"/>
    <property type="molecule type" value="Genomic_DNA"/>
</dbReference>
<comment type="caution">
    <text evidence="1">The sequence shown here is derived from an EMBL/GenBank/DDBJ whole genome shotgun (WGS) entry which is preliminary data.</text>
</comment>
<dbReference type="Proteomes" id="UP001597389">
    <property type="component" value="Unassembled WGS sequence"/>
</dbReference>
<dbReference type="RefSeq" id="WP_377177407.1">
    <property type="nucleotide sequence ID" value="NZ_JBHUJB010000014.1"/>
</dbReference>
<gene>
    <name evidence="1" type="ORF">ACFSW8_03085</name>
</gene>